<comment type="function">
    <text evidence="10">ARL8 effector that promotes the coupling of endolysosomes to dynein-dynactin for retrograde transport along microtubules. Acts by binding both GTP-bound ARL8 and dynein-dynactin. In nonneuronal cells, promotes concentration of endolysosomes in the juxtanuclear area. In hippocampal neurons, drives retrograde transport of endolysosomes from the axon to the soma. Positive regulator of macroautophagy in dendritic cells. Increases autophagic flux, probably by stimulating both autophagosome formation and facilitating tethering with lysosomes. Binds to phosphatidylinositol 3-phosphate (PtdIns3P) through its FYVE-type zinc finger. Positive regulator of osteosclast bone-resorbing activity, possibly by promoting late endosome-lysosome fusion by acting as an adapter protein between RAB7A on late endosomes and LAMP2 on primary lysosomes.</text>
</comment>
<dbReference type="GO" id="GO:0006914">
    <property type="term" value="P:autophagy"/>
    <property type="evidence" value="ECO:0007669"/>
    <property type="project" value="UniProtKB-KW"/>
</dbReference>
<gene>
    <name evidence="15" type="ORF">HGM15179_000140</name>
</gene>
<evidence type="ECO:0000256" key="8">
    <source>
        <dbReference type="ARBA" id="ARBA00023228"/>
    </source>
</evidence>
<name>A0A8K1LU91_9PASS</name>
<dbReference type="CDD" id="cd17697">
    <property type="entry name" value="RUN_RUFY4"/>
    <property type="match status" value="1"/>
</dbReference>
<dbReference type="GO" id="GO:0071353">
    <property type="term" value="P:cellular response to interleukin-4"/>
    <property type="evidence" value="ECO:0007669"/>
    <property type="project" value="UniProtKB-ARBA"/>
</dbReference>
<feature type="domain" description="RUN" evidence="14">
    <location>
        <begin position="56"/>
        <end position="189"/>
    </location>
</feature>
<evidence type="ECO:0000313" key="16">
    <source>
        <dbReference type="Proteomes" id="UP000796761"/>
    </source>
</evidence>
<evidence type="ECO:0000256" key="5">
    <source>
        <dbReference type="ARBA" id="ARBA00022833"/>
    </source>
</evidence>
<feature type="compositionally biased region" description="Basic and acidic residues" evidence="13">
    <location>
        <begin position="624"/>
        <end position="637"/>
    </location>
</feature>
<evidence type="ECO:0000256" key="3">
    <source>
        <dbReference type="ARBA" id="ARBA00022723"/>
    </source>
</evidence>
<dbReference type="GO" id="GO:0005764">
    <property type="term" value="C:lysosome"/>
    <property type="evidence" value="ECO:0007669"/>
    <property type="project" value="UniProtKB-SubCell"/>
</dbReference>
<dbReference type="InterPro" id="IPR059036">
    <property type="entry name" value="RUFY4_dom"/>
</dbReference>
<comment type="subcellular location">
    <subcellularLocation>
        <location evidence="2">Cytoplasmic vesicle</location>
        <location evidence="2">Autophagosome</location>
    </subcellularLocation>
    <subcellularLocation>
        <location evidence="1">Lysosome</location>
    </subcellularLocation>
</comment>
<dbReference type="GO" id="GO:0005776">
    <property type="term" value="C:autophagosome"/>
    <property type="evidence" value="ECO:0007669"/>
    <property type="project" value="UniProtKB-SubCell"/>
</dbReference>
<evidence type="ECO:0000256" key="7">
    <source>
        <dbReference type="ARBA" id="ARBA00023054"/>
    </source>
</evidence>
<dbReference type="InterPro" id="IPR037213">
    <property type="entry name" value="Run_dom_sf"/>
</dbReference>
<keyword evidence="4" id="KW-0863">Zinc-finger</keyword>
<dbReference type="GO" id="GO:0007033">
    <property type="term" value="P:vacuole organization"/>
    <property type="evidence" value="ECO:0007669"/>
    <property type="project" value="UniProtKB-ARBA"/>
</dbReference>
<dbReference type="SUPFAM" id="SSF57903">
    <property type="entry name" value="FYVE/PHD zinc finger"/>
    <property type="match status" value="1"/>
</dbReference>
<feature type="coiled-coil region" evidence="12">
    <location>
        <begin position="569"/>
        <end position="596"/>
    </location>
</feature>
<dbReference type="AlphaFoldDB" id="A0A8K1LU91"/>
<keyword evidence="9" id="KW-0968">Cytoplasmic vesicle</keyword>
<dbReference type="GO" id="GO:0051050">
    <property type="term" value="P:positive regulation of transport"/>
    <property type="evidence" value="ECO:0007669"/>
    <property type="project" value="UniProtKB-ARBA"/>
</dbReference>
<keyword evidence="8" id="KW-0458">Lysosome</keyword>
<comment type="caution">
    <text evidence="15">The sequence shown here is derived from an EMBL/GenBank/DDBJ whole genome shotgun (WGS) entry which is preliminary data.</text>
</comment>
<dbReference type="GO" id="GO:0008270">
    <property type="term" value="F:zinc ion binding"/>
    <property type="evidence" value="ECO:0007669"/>
    <property type="project" value="UniProtKB-KW"/>
</dbReference>
<evidence type="ECO:0000256" key="4">
    <source>
        <dbReference type="ARBA" id="ARBA00022771"/>
    </source>
</evidence>
<evidence type="ECO:0000256" key="13">
    <source>
        <dbReference type="SAM" id="MobiDB-lite"/>
    </source>
</evidence>
<keyword evidence="6" id="KW-0072">Autophagy</keyword>
<dbReference type="CDD" id="cd15745">
    <property type="entry name" value="FYVE_RUFY4"/>
    <property type="match status" value="1"/>
</dbReference>
<evidence type="ECO:0000256" key="10">
    <source>
        <dbReference type="ARBA" id="ARBA00059075"/>
    </source>
</evidence>
<dbReference type="InterPro" id="IPR013083">
    <property type="entry name" value="Znf_RING/FYVE/PHD"/>
</dbReference>
<dbReference type="Gene3D" id="1.20.58.900">
    <property type="match status" value="1"/>
</dbReference>
<dbReference type="Gene3D" id="3.30.40.10">
    <property type="entry name" value="Zinc/RING finger domain, C3HC4 (zinc finger)"/>
    <property type="match status" value="1"/>
</dbReference>
<dbReference type="InterPro" id="IPR011011">
    <property type="entry name" value="Znf_FYVE_PHD"/>
</dbReference>
<dbReference type="GO" id="GO:0031410">
    <property type="term" value="C:cytoplasmic vesicle"/>
    <property type="evidence" value="ECO:0007669"/>
    <property type="project" value="UniProtKB-KW"/>
</dbReference>
<evidence type="ECO:0000256" key="6">
    <source>
        <dbReference type="ARBA" id="ARBA00023006"/>
    </source>
</evidence>
<sequence>MRYKERLSKGQDIGITVAIHQDAMAGEGELNRVIKDLQKTVAELKCSYQEQNLPVTDGSRELHSLCAQLEFLLQFDLKEKRSFFGQRKDYWDFLCQGLARCRQEHEGIHFVTSLDKLKTPVGRGRAFLRYCLVHRQLAESLQLCLLDPESLCEWYYARSPFLSPKRRAEILGSLYELDYVTFHLALYRGDLDSAWPMFSEPLLRPSPVIRSSPAKTAVQTDRQTVAHGSSDGFGYPTVAIHGAPAHPCSPTLGALQAGSVEMEEGDVEDGEVKKDMEEKDEEEVEKDDSEDTKEVKVENVEVDMKKDMEEDLEEKDEELEEDKKAMKYVDVEELEGAHGTGKAAQTDGAGEPGMSPLSTGTRCMPGSLSLVPRQPGGTEEPLQALVSHLRAELGQREAAAQALAARLERVELQHRRQEEGSARRAQLWAREAEALRETNTFLERALGAALAAGDPGALARAQEEARGWQEVAEERGTELARVLVEAAALTSRLQECQEALVAAGRTDTMEDAGTSNEVAAVKEVLRQALELARGSQEPPSALQAEGEPSTVTSMAMRLASLAAAAHEETWQSRQQLQAQRQEMARLQEELSRLGRDPYFHRPSLHSGTSYLRLPHGFPWGAQREGGKEEGNEGEREGGTSSGRFIRLHGGMERRPDGERWASALQRAQREALEREATRGAEQARQQELIRDMKGRLLELLREKDALWQKTEGIDTPMPSPVPRAPGLCARCHKDFRLLSRRYNCSRLCQGKVCHTCSVDMGKHGRCCLICYQQRHPQATNLDPGQWRSSMGLQWRDP</sequence>
<evidence type="ECO:0000256" key="1">
    <source>
        <dbReference type="ARBA" id="ARBA00004371"/>
    </source>
</evidence>
<dbReference type="PROSITE" id="PS50826">
    <property type="entry name" value="RUN"/>
    <property type="match status" value="1"/>
</dbReference>
<keyword evidence="3" id="KW-0479">Metal-binding</keyword>
<evidence type="ECO:0000256" key="2">
    <source>
        <dbReference type="ARBA" id="ARBA00004419"/>
    </source>
</evidence>
<dbReference type="Proteomes" id="UP000796761">
    <property type="component" value="Unassembled WGS sequence"/>
</dbReference>
<reference evidence="15" key="1">
    <citation type="submission" date="2019-04" db="EMBL/GenBank/DDBJ databases">
        <title>Genome assembly of Zosterops borbonicus 15179.</title>
        <authorList>
            <person name="Leroy T."/>
            <person name="Anselmetti Y."/>
            <person name="Tilak M.-K."/>
            <person name="Nabholz B."/>
        </authorList>
    </citation>
    <scope>NUCLEOTIDE SEQUENCE</scope>
    <source>
        <strain evidence="15">HGM_15179</strain>
        <tissue evidence="15">Muscle</tissue>
    </source>
</reference>
<accession>A0A8K1LU91</accession>
<dbReference type="PANTHER" id="PTHR46753">
    <property type="entry name" value="FYVE AND COILED-COIL DOMAIN-CONTAINING PROTEIN 1"/>
    <property type="match status" value="1"/>
</dbReference>
<evidence type="ECO:0000256" key="12">
    <source>
        <dbReference type="SAM" id="Coils"/>
    </source>
</evidence>
<dbReference type="InterPro" id="IPR004012">
    <property type="entry name" value="Run_dom"/>
</dbReference>
<evidence type="ECO:0000256" key="9">
    <source>
        <dbReference type="ARBA" id="ARBA00023329"/>
    </source>
</evidence>
<dbReference type="SUPFAM" id="SSF140741">
    <property type="entry name" value="RUN domain-like"/>
    <property type="match status" value="1"/>
</dbReference>
<dbReference type="Pfam" id="PF25366">
    <property type="entry name" value="RUFY4"/>
    <property type="match status" value="1"/>
</dbReference>
<proteinExistence type="predicted"/>
<feature type="region of interest" description="Disordered" evidence="13">
    <location>
        <begin position="620"/>
        <end position="645"/>
    </location>
</feature>
<dbReference type="Pfam" id="PF02759">
    <property type="entry name" value="RUN"/>
    <property type="match status" value="1"/>
</dbReference>
<dbReference type="EMBL" id="SWJQ01000001">
    <property type="protein sequence ID" value="TRZ27095.1"/>
    <property type="molecule type" value="Genomic_DNA"/>
</dbReference>
<keyword evidence="16" id="KW-1185">Reference proteome</keyword>
<evidence type="ECO:0000256" key="11">
    <source>
        <dbReference type="ARBA" id="ARBA00069100"/>
    </source>
</evidence>
<feature type="region of interest" description="Disordered" evidence="13">
    <location>
        <begin position="532"/>
        <end position="551"/>
    </location>
</feature>
<feature type="region of interest" description="Disordered" evidence="13">
    <location>
        <begin position="262"/>
        <end position="293"/>
    </location>
</feature>
<keyword evidence="5" id="KW-0862">Zinc</keyword>
<evidence type="ECO:0000259" key="14">
    <source>
        <dbReference type="PROSITE" id="PS50826"/>
    </source>
</evidence>
<feature type="compositionally biased region" description="Acidic residues" evidence="13">
    <location>
        <begin position="278"/>
        <end position="291"/>
    </location>
</feature>
<evidence type="ECO:0000313" key="15">
    <source>
        <dbReference type="EMBL" id="TRZ27095.1"/>
    </source>
</evidence>
<dbReference type="OrthoDB" id="9044749at2759"/>
<dbReference type="PANTHER" id="PTHR46753:SF5">
    <property type="entry name" value="RUN AND FYVE DOMAIN CONTAINING 4"/>
    <property type="match status" value="1"/>
</dbReference>
<keyword evidence="7 12" id="KW-0175">Coiled coil</keyword>
<organism evidence="15 16">
    <name type="scientific">Zosterops borbonicus</name>
    <dbReference type="NCBI Taxonomy" id="364589"/>
    <lineage>
        <taxon>Eukaryota</taxon>
        <taxon>Metazoa</taxon>
        <taxon>Chordata</taxon>
        <taxon>Craniata</taxon>
        <taxon>Vertebrata</taxon>
        <taxon>Euteleostomi</taxon>
        <taxon>Archelosauria</taxon>
        <taxon>Archosauria</taxon>
        <taxon>Dinosauria</taxon>
        <taxon>Saurischia</taxon>
        <taxon>Theropoda</taxon>
        <taxon>Coelurosauria</taxon>
        <taxon>Aves</taxon>
        <taxon>Neognathae</taxon>
        <taxon>Neoaves</taxon>
        <taxon>Telluraves</taxon>
        <taxon>Australaves</taxon>
        <taxon>Passeriformes</taxon>
        <taxon>Sylvioidea</taxon>
        <taxon>Zosteropidae</taxon>
        <taxon>Zosterops</taxon>
    </lineage>
</organism>
<protein>
    <recommendedName>
        <fullName evidence="11">RUN and FYVE domain-containing protein 4</fullName>
    </recommendedName>
</protein>
<dbReference type="FunFam" id="1.20.58.900:FF:000015">
    <property type="entry name" value="RUN and FYVE domain containing 4"/>
    <property type="match status" value="1"/>
</dbReference>